<sequence>MKKFISAWTIATVLATVAGLATAPLGVPNLKHEHAGGVFRSLHHRKQCYLDGPESNGTSQGEYRTIDGVDLYISHPPQSFSKSSSPAGAEAEALRPKAAIIYLTDIFGLQLLNNRLLADAFASANYLTLLPDLFRGDPVPANALSDPDSNFNLTAWRLRHPESEIESIITRTIQTTMDEFGIAPEKIGAVGYCFGGKYVARFLSSSSSSSSSSDNASTSPAFAAGFTAHPSNTLPAEWSAISHPISIAFGALDESSTPENRSNIEKIFVQQNTTFQTNLYADAEHGFAVRTDLTDRKKRFAQESAYLQAVRWLDEWVKGDE</sequence>
<evidence type="ECO:0000259" key="2">
    <source>
        <dbReference type="Pfam" id="PF01738"/>
    </source>
</evidence>
<dbReference type="InterPro" id="IPR029058">
    <property type="entry name" value="AB_hydrolase_fold"/>
</dbReference>
<dbReference type="InterPro" id="IPR002925">
    <property type="entry name" value="Dienelactn_hydro"/>
</dbReference>
<dbReference type="EMBL" id="ML992662">
    <property type="protein sequence ID" value="KAF2218032.1"/>
    <property type="molecule type" value="Genomic_DNA"/>
</dbReference>
<dbReference type="GO" id="GO:0016787">
    <property type="term" value="F:hydrolase activity"/>
    <property type="evidence" value="ECO:0007669"/>
    <property type="project" value="InterPro"/>
</dbReference>
<proteinExistence type="predicted"/>
<organism evidence="3 4">
    <name type="scientific">Cercospora zeae-maydis SCOH1-5</name>
    <dbReference type="NCBI Taxonomy" id="717836"/>
    <lineage>
        <taxon>Eukaryota</taxon>
        <taxon>Fungi</taxon>
        <taxon>Dikarya</taxon>
        <taxon>Ascomycota</taxon>
        <taxon>Pezizomycotina</taxon>
        <taxon>Dothideomycetes</taxon>
        <taxon>Dothideomycetidae</taxon>
        <taxon>Mycosphaerellales</taxon>
        <taxon>Mycosphaerellaceae</taxon>
        <taxon>Cercospora</taxon>
    </lineage>
</organism>
<keyword evidence="1" id="KW-0732">Signal</keyword>
<reference evidence="3" key="1">
    <citation type="journal article" date="2020" name="Stud. Mycol.">
        <title>101 Dothideomycetes genomes: a test case for predicting lifestyles and emergence of pathogens.</title>
        <authorList>
            <person name="Haridas S."/>
            <person name="Albert R."/>
            <person name="Binder M."/>
            <person name="Bloem J."/>
            <person name="Labutti K."/>
            <person name="Salamov A."/>
            <person name="Andreopoulos B."/>
            <person name="Baker S."/>
            <person name="Barry K."/>
            <person name="Bills G."/>
            <person name="Bluhm B."/>
            <person name="Cannon C."/>
            <person name="Castanera R."/>
            <person name="Culley D."/>
            <person name="Daum C."/>
            <person name="Ezra D."/>
            <person name="Gonzalez J."/>
            <person name="Henrissat B."/>
            <person name="Kuo A."/>
            <person name="Liang C."/>
            <person name="Lipzen A."/>
            <person name="Lutzoni F."/>
            <person name="Magnuson J."/>
            <person name="Mondo S."/>
            <person name="Nolan M."/>
            <person name="Ohm R."/>
            <person name="Pangilinan J."/>
            <person name="Park H.-J."/>
            <person name="Ramirez L."/>
            <person name="Alfaro M."/>
            <person name="Sun H."/>
            <person name="Tritt A."/>
            <person name="Yoshinaga Y."/>
            <person name="Zwiers L.-H."/>
            <person name="Turgeon B."/>
            <person name="Goodwin S."/>
            <person name="Spatafora J."/>
            <person name="Crous P."/>
            <person name="Grigoriev I."/>
        </authorList>
    </citation>
    <scope>NUCLEOTIDE SEQUENCE</scope>
    <source>
        <strain evidence="3">SCOH1-5</strain>
    </source>
</reference>
<evidence type="ECO:0000256" key="1">
    <source>
        <dbReference type="SAM" id="SignalP"/>
    </source>
</evidence>
<accession>A0A6A6FX25</accession>
<dbReference type="Proteomes" id="UP000799539">
    <property type="component" value="Unassembled WGS sequence"/>
</dbReference>
<dbReference type="Gene3D" id="3.40.50.1820">
    <property type="entry name" value="alpha/beta hydrolase"/>
    <property type="match status" value="1"/>
</dbReference>
<feature type="signal peptide" evidence="1">
    <location>
        <begin position="1"/>
        <end position="23"/>
    </location>
</feature>
<dbReference type="Pfam" id="PF01738">
    <property type="entry name" value="DLH"/>
    <property type="match status" value="1"/>
</dbReference>
<evidence type="ECO:0000313" key="3">
    <source>
        <dbReference type="EMBL" id="KAF2218032.1"/>
    </source>
</evidence>
<dbReference type="AlphaFoldDB" id="A0A6A6FX25"/>
<dbReference type="OrthoDB" id="17560at2759"/>
<protein>
    <recommendedName>
        <fullName evidence="2">Dienelactone hydrolase domain-containing protein</fullName>
    </recommendedName>
</protein>
<evidence type="ECO:0000313" key="4">
    <source>
        <dbReference type="Proteomes" id="UP000799539"/>
    </source>
</evidence>
<dbReference type="PANTHER" id="PTHR17630:SF44">
    <property type="entry name" value="PROTEIN AIM2"/>
    <property type="match status" value="1"/>
</dbReference>
<name>A0A6A6FX25_9PEZI</name>
<keyword evidence="4" id="KW-1185">Reference proteome</keyword>
<feature type="chain" id="PRO_5025690640" description="Dienelactone hydrolase domain-containing protein" evidence="1">
    <location>
        <begin position="24"/>
        <end position="321"/>
    </location>
</feature>
<feature type="domain" description="Dienelactone hydrolase" evidence="2">
    <location>
        <begin position="96"/>
        <end position="315"/>
    </location>
</feature>
<dbReference type="SUPFAM" id="SSF53474">
    <property type="entry name" value="alpha/beta-Hydrolases"/>
    <property type="match status" value="1"/>
</dbReference>
<gene>
    <name evidence="3" type="ORF">CERZMDRAFT_64115</name>
</gene>
<dbReference type="PANTHER" id="PTHR17630">
    <property type="entry name" value="DIENELACTONE HYDROLASE"/>
    <property type="match status" value="1"/>
</dbReference>